<evidence type="ECO:0000259" key="1">
    <source>
        <dbReference type="Pfam" id="PF09648"/>
    </source>
</evidence>
<organism evidence="2 3">
    <name type="scientific">Caldanaerobacter subterraneus subsp. pacificus DSM 12653</name>
    <dbReference type="NCBI Taxonomy" id="391606"/>
    <lineage>
        <taxon>Bacteria</taxon>
        <taxon>Bacillati</taxon>
        <taxon>Bacillota</taxon>
        <taxon>Clostridia</taxon>
        <taxon>Thermoanaerobacterales</taxon>
        <taxon>Thermoanaerobacteraceae</taxon>
        <taxon>Caldanaerobacter</taxon>
    </lineage>
</organism>
<dbReference type="Gene3D" id="2.40.128.690">
    <property type="entry name" value="YycH protein, domain 3-like"/>
    <property type="match status" value="1"/>
</dbReference>
<dbReference type="Pfam" id="PF09648">
    <property type="entry name" value="YycI"/>
    <property type="match status" value="1"/>
</dbReference>
<sequence length="278" mass="32560">MNMNWSKAKTIMIVTFIFLNLLLYAVVVKTHEPQMSKLSSKDFAAIERVLEENNIFLSTSLPKEAPLMPLVKVKREIFDDKFVLDHFIKSKDYRKYEDNGETVFEFDSTTIKIGHFSFFFQEKSDKFLNMTSSDKERYIEDFLKQHLLKEKDGQIVKIERKSKGVTIEYRQFYNGYFVDDSFIKADISGDEFTVYKKWFESVIPEKDKKEIVDAIFAVLKLVEIKPEKAVVKIEDVKLGYYFNWPNASKGEAVPVWKIVSNEGIYYINAYTGNLERGE</sequence>
<protein>
    <recommendedName>
        <fullName evidence="1">Regulatory protein YycH-like domain-containing protein</fullName>
    </recommendedName>
</protein>
<dbReference type="AlphaFoldDB" id="A0A0F5PJK9"/>
<reference evidence="2 3" key="2">
    <citation type="journal article" date="2015" name="BMC Genomics">
        <title>Analysis of three genomes within the thermophilic bacterial species Caldanaerobacter subterraneus with a focus on carbon monoxide dehydrogenase evolution and hydrolase diversity.</title>
        <authorList>
            <person name="Sant'Anna F.H."/>
            <person name="Lebedinsky A.V."/>
            <person name="Sokolova T.G."/>
            <person name="Robb F.T."/>
            <person name="Gonzalez J.M."/>
        </authorList>
    </citation>
    <scope>NUCLEOTIDE SEQUENCE [LARGE SCALE GENOMIC DNA]</scope>
    <source>
        <strain evidence="2 3">DSM 12653</strain>
    </source>
</reference>
<dbReference type="InterPro" id="IPR018604">
    <property type="entry name" value="YycI-like"/>
</dbReference>
<gene>
    <name evidence="2" type="ORF">CDSM653_02429</name>
</gene>
<comment type="caution">
    <text evidence="2">The sequence shown here is derived from an EMBL/GenBank/DDBJ whole genome shotgun (WGS) entry which is preliminary data.</text>
</comment>
<proteinExistence type="predicted"/>
<reference evidence="3" key="3">
    <citation type="submission" date="2015-02" db="EMBL/GenBank/DDBJ databases">
        <title>Genome analysis of three genomes within the thermophilic hydrogenogenic bacterial species Caldanaerobacter subterraneus.</title>
        <authorList>
            <person name="Sant'Anna F.H."/>
            <person name="Lebedinsky A."/>
            <person name="Sokolova T."/>
            <person name="Robb F.T."/>
            <person name="Gonzalez J.M."/>
        </authorList>
    </citation>
    <scope>NUCLEOTIDE SEQUENCE [LARGE SCALE GENOMIC DNA]</scope>
    <source>
        <strain evidence="3">DSM 12653</strain>
    </source>
</reference>
<dbReference type="EMBL" id="ABXP02000123">
    <property type="protein sequence ID" value="KKC28571.1"/>
    <property type="molecule type" value="Genomic_DNA"/>
</dbReference>
<evidence type="ECO:0000313" key="2">
    <source>
        <dbReference type="EMBL" id="KKC28571.1"/>
    </source>
</evidence>
<reference evidence="2 3" key="1">
    <citation type="submission" date="2008-07" db="EMBL/GenBank/DDBJ databases">
        <authorList>
            <person name="Gonzalez J."/>
            <person name="Sokolova T."/>
            <person name="Ferriera S."/>
            <person name="Johnson J."/>
            <person name="Kravitz S."/>
            <person name="Beeson K."/>
            <person name="Sutton G."/>
            <person name="Rogers Y.-H."/>
            <person name="Friedman R."/>
            <person name="Frazier M."/>
            <person name="Venter J.C."/>
        </authorList>
    </citation>
    <scope>NUCLEOTIDE SEQUENCE [LARGE SCALE GENOMIC DNA]</scope>
    <source>
        <strain evidence="2 3">DSM 12653</strain>
    </source>
</reference>
<dbReference type="Proteomes" id="UP000010146">
    <property type="component" value="Unassembled WGS sequence"/>
</dbReference>
<accession>A0A0F5PJK9</accession>
<dbReference type="GO" id="GO:0016020">
    <property type="term" value="C:membrane"/>
    <property type="evidence" value="ECO:0007669"/>
    <property type="project" value="InterPro"/>
</dbReference>
<feature type="domain" description="Regulatory protein YycH-like" evidence="1">
    <location>
        <begin position="34"/>
        <end position="270"/>
    </location>
</feature>
<name>A0A0F5PJK9_9THEO</name>
<evidence type="ECO:0000313" key="3">
    <source>
        <dbReference type="Proteomes" id="UP000010146"/>
    </source>
</evidence>